<evidence type="ECO:0000313" key="4">
    <source>
        <dbReference type="Proteomes" id="UP001295684"/>
    </source>
</evidence>
<evidence type="ECO:0000256" key="2">
    <source>
        <dbReference type="SAM" id="MobiDB-lite"/>
    </source>
</evidence>
<organism evidence="3 4">
    <name type="scientific">Euplotes crassus</name>
    <dbReference type="NCBI Taxonomy" id="5936"/>
    <lineage>
        <taxon>Eukaryota</taxon>
        <taxon>Sar</taxon>
        <taxon>Alveolata</taxon>
        <taxon>Ciliophora</taxon>
        <taxon>Intramacronucleata</taxon>
        <taxon>Spirotrichea</taxon>
        <taxon>Hypotrichia</taxon>
        <taxon>Euplotida</taxon>
        <taxon>Euplotidae</taxon>
        <taxon>Moneuplotes</taxon>
    </lineage>
</organism>
<name>A0AAD1XQR4_EUPCR</name>
<keyword evidence="4" id="KW-1185">Reference proteome</keyword>
<dbReference type="AlphaFoldDB" id="A0AAD1XQR4"/>
<dbReference type="Proteomes" id="UP001295684">
    <property type="component" value="Unassembled WGS sequence"/>
</dbReference>
<gene>
    <name evidence="3" type="ORF">ECRASSUSDP1_LOCUS18720</name>
</gene>
<proteinExistence type="predicted"/>
<feature type="compositionally biased region" description="Low complexity" evidence="2">
    <location>
        <begin position="73"/>
        <end position="84"/>
    </location>
</feature>
<accession>A0AAD1XQR4</accession>
<sequence length="275" mass="31409">MSSDYKAWKSSVHNYNKCKIPPNSPSTYSRFSSIFTPDDNLCNHGSPNPKIRECAHMPEGDEVTIWSGTLPSESSISAQEQSSSKPTLQQLNTQRRDSSFSHQDMGFRVAQSPICKRYHTRTMSDNTDRLDKAKSFFSAQFRDDPIVSHYKQKLSHMQSRNTDLKDYIVRLEKKLDAKDSKIADLQAKIVKANAQNKQLTSNYSKVILENQRLRNSVKSVIAALDESVESPMSCLSKELPRMHRSEPRNDQKHQPQLHKLQSLMGENCRSNKATF</sequence>
<evidence type="ECO:0000313" key="3">
    <source>
        <dbReference type="EMBL" id="CAI2377336.1"/>
    </source>
</evidence>
<feature type="coiled-coil region" evidence="1">
    <location>
        <begin position="168"/>
        <end position="202"/>
    </location>
</feature>
<protein>
    <submittedName>
        <fullName evidence="3">Uncharacterized protein</fullName>
    </submittedName>
</protein>
<comment type="caution">
    <text evidence="3">The sequence shown here is derived from an EMBL/GenBank/DDBJ whole genome shotgun (WGS) entry which is preliminary data.</text>
</comment>
<evidence type="ECO:0000256" key="1">
    <source>
        <dbReference type="SAM" id="Coils"/>
    </source>
</evidence>
<keyword evidence="1" id="KW-0175">Coiled coil</keyword>
<reference evidence="3" key="1">
    <citation type="submission" date="2023-07" db="EMBL/GenBank/DDBJ databases">
        <authorList>
            <consortium name="AG Swart"/>
            <person name="Singh M."/>
            <person name="Singh A."/>
            <person name="Seah K."/>
            <person name="Emmerich C."/>
        </authorList>
    </citation>
    <scope>NUCLEOTIDE SEQUENCE</scope>
    <source>
        <strain evidence="3">DP1</strain>
    </source>
</reference>
<feature type="region of interest" description="Disordered" evidence="2">
    <location>
        <begin position="73"/>
        <end position="103"/>
    </location>
</feature>
<dbReference type="EMBL" id="CAMPGE010018970">
    <property type="protein sequence ID" value="CAI2377336.1"/>
    <property type="molecule type" value="Genomic_DNA"/>
</dbReference>